<dbReference type="PANTHER" id="PTHR32331">
    <property type="entry name" value="UPF0313 PROTEIN YGIQ"/>
    <property type="match status" value="1"/>
</dbReference>
<evidence type="ECO:0000256" key="1">
    <source>
        <dbReference type="ARBA" id="ARBA00022485"/>
    </source>
</evidence>
<organism evidence="9 10">
    <name type="scientific">Segatella buccae</name>
    <dbReference type="NCBI Taxonomy" id="28126"/>
    <lineage>
        <taxon>Bacteria</taxon>
        <taxon>Pseudomonadati</taxon>
        <taxon>Bacteroidota</taxon>
        <taxon>Bacteroidia</taxon>
        <taxon>Bacteroidales</taxon>
        <taxon>Prevotellaceae</taxon>
        <taxon>Segatella</taxon>
    </lineage>
</organism>
<dbReference type="GO" id="GO:0005506">
    <property type="term" value="F:iron ion binding"/>
    <property type="evidence" value="ECO:0007669"/>
    <property type="project" value="UniProtKB-UniRule"/>
</dbReference>
<dbReference type="SMART" id="SM00729">
    <property type="entry name" value="Elp3"/>
    <property type="match status" value="1"/>
</dbReference>
<feature type="compositionally biased region" description="Basic and acidic residues" evidence="7">
    <location>
        <begin position="637"/>
        <end position="653"/>
    </location>
</feature>
<dbReference type="InterPro" id="IPR024560">
    <property type="entry name" value="UPF0313_C"/>
</dbReference>
<keyword evidence="1 6" id="KW-0004">4Fe-4S</keyword>
<dbReference type="EMBL" id="UGTJ01000001">
    <property type="protein sequence ID" value="SUB79389.1"/>
    <property type="molecule type" value="Genomic_DNA"/>
</dbReference>
<dbReference type="SFLD" id="SFLDG01082">
    <property type="entry name" value="B12-binding_domain_containing"/>
    <property type="match status" value="1"/>
</dbReference>
<feature type="binding site" evidence="6">
    <location>
        <position position="325"/>
    </location>
    <ligand>
        <name>[4Fe-4S] cluster</name>
        <dbReference type="ChEBI" id="CHEBI:49883"/>
        <note>4Fe-4S-S-AdoMet</note>
    </ligand>
</feature>
<evidence type="ECO:0000313" key="10">
    <source>
        <dbReference type="Proteomes" id="UP000255283"/>
    </source>
</evidence>
<gene>
    <name evidence="9" type="ORF">NCTC13063_00654</name>
</gene>
<comment type="cofactor">
    <cofactor evidence="6">
        <name>[4Fe-4S] cluster</name>
        <dbReference type="ChEBI" id="CHEBI:49883"/>
    </cofactor>
    <text evidence="6">Binds 1 [4Fe-4S] cluster. The cluster is coordinated with 3 cysteines and an exchangeable S-adenosyl-L-methionine.</text>
</comment>
<reference evidence="9 10" key="1">
    <citation type="submission" date="2018-06" db="EMBL/GenBank/DDBJ databases">
        <authorList>
            <consortium name="Pathogen Informatics"/>
            <person name="Doyle S."/>
        </authorList>
    </citation>
    <scope>NUCLEOTIDE SEQUENCE [LARGE SCALE GENOMIC DNA]</scope>
    <source>
        <strain evidence="9 10">NCTC13063</strain>
    </source>
</reference>
<keyword evidence="3 6" id="KW-0479">Metal-binding</keyword>
<dbReference type="InterPro" id="IPR058240">
    <property type="entry name" value="rSAM_sf"/>
</dbReference>
<dbReference type="InterPro" id="IPR013704">
    <property type="entry name" value="UPF0313_N"/>
</dbReference>
<dbReference type="PANTHER" id="PTHR32331:SF0">
    <property type="entry name" value="UPF0313 PROTEIN YGIQ"/>
    <property type="match status" value="1"/>
</dbReference>
<dbReference type="AlphaFoldDB" id="A0AAQ1UHZ2"/>
<dbReference type="InterPro" id="IPR022946">
    <property type="entry name" value="UPF0313"/>
</dbReference>
<dbReference type="InterPro" id="IPR023404">
    <property type="entry name" value="rSAM_horseshoe"/>
</dbReference>
<dbReference type="Gene3D" id="3.80.30.20">
    <property type="entry name" value="tm_1862 like domain"/>
    <property type="match status" value="1"/>
</dbReference>
<evidence type="ECO:0000256" key="3">
    <source>
        <dbReference type="ARBA" id="ARBA00022723"/>
    </source>
</evidence>
<keyword evidence="5 6" id="KW-0411">Iron-sulfur</keyword>
<feature type="domain" description="Radical SAM core" evidence="8">
    <location>
        <begin position="304"/>
        <end position="584"/>
    </location>
</feature>
<evidence type="ECO:0000256" key="4">
    <source>
        <dbReference type="ARBA" id="ARBA00023004"/>
    </source>
</evidence>
<dbReference type="GO" id="GO:0051539">
    <property type="term" value="F:4 iron, 4 sulfur cluster binding"/>
    <property type="evidence" value="ECO:0007669"/>
    <property type="project" value="UniProtKB-KW"/>
</dbReference>
<accession>A0AAQ1UHZ2</accession>
<name>A0AAQ1UHZ2_9BACT</name>
<evidence type="ECO:0000256" key="5">
    <source>
        <dbReference type="ARBA" id="ARBA00023014"/>
    </source>
</evidence>
<evidence type="ECO:0000313" key="9">
    <source>
        <dbReference type="EMBL" id="SUB79389.1"/>
    </source>
</evidence>
<dbReference type="InterPro" id="IPR007197">
    <property type="entry name" value="rSAM"/>
</dbReference>
<evidence type="ECO:0000256" key="7">
    <source>
        <dbReference type="SAM" id="MobiDB-lite"/>
    </source>
</evidence>
<dbReference type="GO" id="GO:0003824">
    <property type="term" value="F:catalytic activity"/>
    <property type="evidence" value="ECO:0007669"/>
    <property type="project" value="InterPro"/>
</dbReference>
<dbReference type="SFLD" id="SFLDS00029">
    <property type="entry name" value="Radical_SAM"/>
    <property type="match status" value="1"/>
</dbReference>
<feature type="binding site" evidence="6">
    <location>
        <position position="318"/>
    </location>
    <ligand>
        <name>[4Fe-4S] cluster</name>
        <dbReference type="ChEBI" id="CHEBI:49883"/>
        <note>4Fe-4S-S-AdoMet</note>
    </ligand>
</feature>
<evidence type="ECO:0000259" key="8">
    <source>
        <dbReference type="PROSITE" id="PS51918"/>
    </source>
</evidence>
<dbReference type="HAMAP" id="MF_01251">
    <property type="entry name" value="UPF0313"/>
    <property type="match status" value="1"/>
</dbReference>
<dbReference type="PROSITE" id="PS01278">
    <property type="entry name" value="MTTASE_RADICAL"/>
    <property type="match status" value="1"/>
</dbReference>
<comment type="caution">
    <text evidence="9">The sequence shown here is derived from an EMBL/GenBank/DDBJ whole genome shotgun (WGS) entry which is preliminary data.</text>
</comment>
<feature type="region of interest" description="Disordered" evidence="7">
    <location>
        <begin position="629"/>
        <end position="685"/>
    </location>
</feature>
<dbReference type="SUPFAM" id="SSF102114">
    <property type="entry name" value="Radical SAM enzymes"/>
    <property type="match status" value="1"/>
</dbReference>
<dbReference type="SFLD" id="SFLDG01069">
    <property type="entry name" value="UPF0313"/>
    <property type="match status" value="1"/>
</dbReference>
<dbReference type="Pfam" id="PF11842">
    <property type="entry name" value="DUF3362"/>
    <property type="match status" value="1"/>
</dbReference>
<feature type="binding site" evidence="6">
    <location>
        <position position="322"/>
    </location>
    <ligand>
        <name>[4Fe-4S] cluster</name>
        <dbReference type="ChEBI" id="CHEBI:49883"/>
        <note>4Fe-4S-S-AdoMet</note>
    </ligand>
</feature>
<keyword evidence="2 6" id="KW-0949">S-adenosyl-L-methionine</keyword>
<sequence>MQYRVPQLTDFLPTTKKECELRGWDELDIILFSGDAYIDHPSFGAAVIGRSLEAAGYRVAIVPQPDWHGDFRDFKKLGRPRLFFGVSPGCMDSMVNKYTANRRLRSMDEYSPDGRHDCRPEYPSIVYTKILKQLYPDVPVLLGGIEASMRRLTHYDYWQDRLRKCILCDSGADMILYGMGAKSLLEVAQGIENGASIETLHHIPQTVFLSREEDIPGGITADDIVLHSHEECLHNKKAEAENYRHIEEESNKIHAQRLLQAVDGKYAVVNPPYPTLSTEELDATFDLPYTRLPHPKYRGKTIPAYEMIKFSVNIHQGCFGGCAFCTISAHQGKFVTCRSKESIVKEVEKVIHMPDFKGYLSDLGGPSANMYGMAGRNRKACEHCKRPSCINPQICPNLDTDHTALLDIYRAVDRLPGIKKSFIGSGVRYDLLLYKGKDEHANASAREYTRELITRHVSGRLKVAPEHTSGAVLNLMRKPPFEQFGAFKQIFDRINKEENLRQQIIPYFISSHPGCKEEDMAELAVKTKKLDFHLEQVQDFTPTPMTISTETWYTGYNPYTLEPVFSAKTPREKLAQRQFFFWYKPEERHNIERELRRIGRADLIPQLYEGKSVVGSRFKRETVYSNRPVGSLSDSVGIEKQHHTTGKRTERKSFNPNFTYDNHNRRKHNGQRAAGTQRGRYRKDK</sequence>
<evidence type="ECO:0000256" key="2">
    <source>
        <dbReference type="ARBA" id="ARBA00022691"/>
    </source>
</evidence>
<dbReference type="RefSeq" id="WP_007412104.1">
    <property type="nucleotide sequence ID" value="NZ_DBFWLE010000018.1"/>
</dbReference>
<dbReference type="InterPro" id="IPR020612">
    <property type="entry name" value="Methylthiotransferase_CS"/>
</dbReference>
<keyword evidence="4 6" id="KW-0408">Iron</keyword>
<dbReference type="Pfam" id="PF08497">
    <property type="entry name" value="Radical_SAM_N"/>
    <property type="match status" value="1"/>
</dbReference>
<comment type="similarity">
    <text evidence="6">Belongs to the UPF0313 family.</text>
</comment>
<dbReference type="InterPro" id="IPR006638">
    <property type="entry name" value="Elp3/MiaA/NifB-like_rSAM"/>
</dbReference>
<dbReference type="PROSITE" id="PS51918">
    <property type="entry name" value="RADICAL_SAM"/>
    <property type="match status" value="1"/>
</dbReference>
<protein>
    <submittedName>
        <fullName evidence="9">Uncharacterized radical SAM protein YgiQ</fullName>
    </submittedName>
</protein>
<evidence type="ECO:0000256" key="6">
    <source>
        <dbReference type="HAMAP-Rule" id="MF_01251"/>
    </source>
</evidence>
<proteinExistence type="inferred from homology"/>
<dbReference type="NCBIfam" id="TIGR03904">
    <property type="entry name" value="SAM_YgiQ"/>
    <property type="match status" value="1"/>
</dbReference>
<dbReference type="Proteomes" id="UP000255283">
    <property type="component" value="Unassembled WGS sequence"/>
</dbReference>